<sequence>MAYAHSQNLLAPAVWECRQLDNRRIAMIVDFLPGNPLDKVMHPAVYWIGRVDRQPTRIPDSDNVIYSAKLLYVLNTLGIISNYRTCSENPSFFVFGTGDRARWALFIPSRTADPTGTLVHIGIEGNDAKSGGVLQDCLKVIDFANSAIFPLDTGMEAIYADDPLSRVDLLHCNMADLHG</sequence>
<dbReference type="AlphaFoldDB" id="A0A2B7ZFM8"/>
<keyword evidence="2" id="KW-1185">Reference proteome</keyword>
<name>A0A2B7ZFM8_9EURO</name>
<accession>A0A2B7ZFM8</accession>
<dbReference type="EMBL" id="PDND01000094">
    <property type="protein sequence ID" value="PGH32405.1"/>
    <property type="molecule type" value="Genomic_DNA"/>
</dbReference>
<gene>
    <name evidence="1" type="ORF">GX50_04830</name>
</gene>
<evidence type="ECO:0000313" key="1">
    <source>
        <dbReference type="EMBL" id="PGH32405.1"/>
    </source>
</evidence>
<dbReference type="Proteomes" id="UP000226031">
    <property type="component" value="Unassembled WGS sequence"/>
</dbReference>
<organism evidence="1 2">
    <name type="scientific">[Emmonsia] crescens</name>
    <dbReference type="NCBI Taxonomy" id="73230"/>
    <lineage>
        <taxon>Eukaryota</taxon>
        <taxon>Fungi</taxon>
        <taxon>Dikarya</taxon>
        <taxon>Ascomycota</taxon>
        <taxon>Pezizomycotina</taxon>
        <taxon>Eurotiomycetes</taxon>
        <taxon>Eurotiomycetidae</taxon>
        <taxon>Onygenales</taxon>
        <taxon>Ajellomycetaceae</taxon>
        <taxon>Emergomyces</taxon>
    </lineage>
</organism>
<comment type="caution">
    <text evidence="1">The sequence shown here is derived from an EMBL/GenBank/DDBJ whole genome shotgun (WGS) entry which is preliminary data.</text>
</comment>
<evidence type="ECO:0000313" key="2">
    <source>
        <dbReference type="Proteomes" id="UP000226031"/>
    </source>
</evidence>
<dbReference type="VEuPathDB" id="FungiDB:EMCG_08339"/>
<proteinExistence type="predicted"/>
<protein>
    <submittedName>
        <fullName evidence="1">Uncharacterized protein</fullName>
    </submittedName>
</protein>
<reference evidence="1 2" key="1">
    <citation type="submission" date="2017-10" db="EMBL/GenBank/DDBJ databases">
        <title>Comparative genomics in systemic dimorphic fungi from Ajellomycetaceae.</title>
        <authorList>
            <person name="Munoz J.F."/>
            <person name="Mcewen J.G."/>
            <person name="Clay O.K."/>
            <person name="Cuomo C.A."/>
        </authorList>
    </citation>
    <scope>NUCLEOTIDE SEQUENCE [LARGE SCALE GENOMIC DNA]</scope>
    <source>
        <strain evidence="1 2">UAMH4076</strain>
    </source>
</reference>